<dbReference type="FunFam" id="3.40.50.300:FF:000285">
    <property type="entry name" value="Sporulation initiation inhibitor Soj"/>
    <property type="match status" value="1"/>
</dbReference>
<dbReference type="Pfam" id="PF13614">
    <property type="entry name" value="AAA_31"/>
    <property type="match status" value="1"/>
</dbReference>
<comment type="caution">
    <text evidence="2">The sequence shown here is derived from an EMBL/GenBank/DDBJ whole genome shotgun (WGS) entry which is preliminary data.</text>
</comment>
<dbReference type="PATRIC" id="fig|1619042.3.peg.55"/>
<dbReference type="InterPro" id="IPR050678">
    <property type="entry name" value="DNA_Partitioning_ATPase"/>
</dbReference>
<dbReference type="Gene3D" id="3.40.50.300">
    <property type="entry name" value="P-loop containing nucleotide triphosphate hydrolases"/>
    <property type="match status" value="1"/>
</dbReference>
<dbReference type="PANTHER" id="PTHR13696">
    <property type="entry name" value="P-LOOP CONTAINING NUCLEOSIDE TRIPHOSPHATE HYDROLASE"/>
    <property type="match status" value="1"/>
</dbReference>
<accession>A0A0G1P3Z4</accession>
<dbReference type="InterPro" id="IPR025669">
    <property type="entry name" value="AAA_dom"/>
</dbReference>
<protein>
    <submittedName>
        <fullName evidence="2">Sporulation initiation inhibitor protein Soj</fullName>
    </submittedName>
</protein>
<reference evidence="2 3" key="1">
    <citation type="journal article" date="2015" name="Nature">
        <title>rRNA introns, odd ribosomes, and small enigmatic genomes across a large radiation of phyla.</title>
        <authorList>
            <person name="Brown C.T."/>
            <person name="Hug L.A."/>
            <person name="Thomas B.C."/>
            <person name="Sharon I."/>
            <person name="Castelle C.J."/>
            <person name="Singh A."/>
            <person name="Wilkins M.J."/>
            <person name="Williams K.H."/>
            <person name="Banfield J.F."/>
        </authorList>
    </citation>
    <scope>NUCLEOTIDE SEQUENCE [LARGE SCALE GENOMIC DNA]</scope>
</reference>
<organism evidence="2 3">
    <name type="scientific">Candidatus Magasanikbacteria bacterium GW2011_GWA2_46_17</name>
    <dbReference type="NCBI Taxonomy" id="1619042"/>
    <lineage>
        <taxon>Bacteria</taxon>
        <taxon>Candidatus Magasanikiibacteriota</taxon>
    </lineage>
</organism>
<sequence>MLWYNYHMPQVISIVNQKGGVGKTTTAVNLASALAEAGKFVLLVDLDPQGNATSGLGIKYQELSKGLYHAITGEHRLHDIIHNTAHAGLRLAPATADLAGANVELVNVEGREAKLSNILSEVKHAYDYIIIDCPPSLGLLTLNGLVAADHILIPVQAEYYALEGLGQLLRTIDLVKNNLKPQLNVLGAVLTMFDSRNRLSEEVMHELYKFFPSTIFRSVVPRTVRLAEAPSFGQSIFHYEPGGKGAKAYERMARELLDYFEE</sequence>
<evidence type="ECO:0000259" key="1">
    <source>
        <dbReference type="Pfam" id="PF13614"/>
    </source>
</evidence>
<feature type="domain" description="AAA" evidence="1">
    <location>
        <begin position="10"/>
        <end position="184"/>
    </location>
</feature>
<evidence type="ECO:0000313" key="3">
    <source>
        <dbReference type="Proteomes" id="UP000034175"/>
    </source>
</evidence>
<proteinExistence type="predicted"/>
<dbReference type="EMBL" id="LCMA01000001">
    <property type="protein sequence ID" value="KKU27327.1"/>
    <property type="molecule type" value="Genomic_DNA"/>
</dbReference>
<dbReference type="Proteomes" id="UP000034175">
    <property type="component" value="Unassembled WGS sequence"/>
</dbReference>
<dbReference type="PANTHER" id="PTHR13696:SF52">
    <property type="entry name" value="PARA FAMILY PROTEIN CT_582"/>
    <property type="match status" value="1"/>
</dbReference>
<dbReference type="CDD" id="cd02042">
    <property type="entry name" value="ParAB_family"/>
    <property type="match status" value="1"/>
</dbReference>
<dbReference type="AlphaFoldDB" id="A0A0G1P3Z4"/>
<dbReference type="PIRSF" id="PIRSF009320">
    <property type="entry name" value="Nuc_binding_HP_1000"/>
    <property type="match status" value="1"/>
</dbReference>
<dbReference type="SUPFAM" id="SSF52540">
    <property type="entry name" value="P-loop containing nucleoside triphosphate hydrolases"/>
    <property type="match status" value="1"/>
</dbReference>
<gene>
    <name evidence="2" type="ORF">UX39_C0001G0047</name>
</gene>
<dbReference type="InterPro" id="IPR027417">
    <property type="entry name" value="P-loop_NTPase"/>
</dbReference>
<evidence type="ECO:0000313" key="2">
    <source>
        <dbReference type="EMBL" id="KKU27327.1"/>
    </source>
</evidence>
<name>A0A0G1P3Z4_9BACT</name>